<gene>
    <name evidence="2" type="ORF">VP01_2000g4</name>
</gene>
<evidence type="ECO:0000313" key="3">
    <source>
        <dbReference type="Proteomes" id="UP000037035"/>
    </source>
</evidence>
<reference evidence="2 3" key="1">
    <citation type="submission" date="2015-08" db="EMBL/GenBank/DDBJ databases">
        <title>Next Generation Sequencing and Analysis of the Genome of Puccinia sorghi L Schw, the Causal Agent of Maize Common Rust.</title>
        <authorList>
            <person name="Rochi L."/>
            <person name="Burguener G."/>
            <person name="Darino M."/>
            <person name="Turjanski A."/>
            <person name="Kreff E."/>
            <person name="Dieguez M.J."/>
            <person name="Sacco F."/>
        </authorList>
    </citation>
    <scope>NUCLEOTIDE SEQUENCE [LARGE SCALE GENOMIC DNA]</scope>
    <source>
        <strain evidence="2 3">RO10H11247</strain>
    </source>
</reference>
<dbReference type="OrthoDB" id="2506744at2759"/>
<dbReference type="VEuPathDB" id="FungiDB:VP01_2000g4"/>
<feature type="compositionally biased region" description="Polar residues" evidence="1">
    <location>
        <begin position="16"/>
        <end position="32"/>
    </location>
</feature>
<sequence>MGPFDPTTHGAKTDRNQPANSKQSGSTPDSTSTLFSCSEAFAPLDEEKTLVFDLDAAEPAGYCKGRDSKENLACALRSCAGYPTCSGCSLVTSSATDTALTTDGKVIAEPRNCELAYYTSGKPSDPALCLTAQAEVLQCKGACHNTTSCSTCFAVTEVDPQDKSQGHELS</sequence>
<dbReference type="Proteomes" id="UP000037035">
    <property type="component" value="Unassembled WGS sequence"/>
</dbReference>
<evidence type="ECO:0000313" key="2">
    <source>
        <dbReference type="EMBL" id="KNZ58073.1"/>
    </source>
</evidence>
<protein>
    <submittedName>
        <fullName evidence="2">Uncharacterized protein</fullName>
    </submittedName>
</protein>
<dbReference type="AlphaFoldDB" id="A0A0L6VBE3"/>
<keyword evidence="3" id="KW-1185">Reference proteome</keyword>
<evidence type="ECO:0000256" key="1">
    <source>
        <dbReference type="SAM" id="MobiDB-lite"/>
    </source>
</evidence>
<comment type="caution">
    <text evidence="2">The sequence shown here is derived from an EMBL/GenBank/DDBJ whole genome shotgun (WGS) entry which is preliminary data.</text>
</comment>
<organism evidence="2 3">
    <name type="scientific">Puccinia sorghi</name>
    <dbReference type="NCBI Taxonomy" id="27349"/>
    <lineage>
        <taxon>Eukaryota</taxon>
        <taxon>Fungi</taxon>
        <taxon>Dikarya</taxon>
        <taxon>Basidiomycota</taxon>
        <taxon>Pucciniomycotina</taxon>
        <taxon>Pucciniomycetes</taxon>
        <taxon>Pucciniales</taxon>
        <taxon>Pucciniaceae</taxon>
        <taxon>Puccinia</taxon>
    </lineage>
</organism>
<proteinExistence type="predicted"/>
<dbReference type="EMBL" id="LAVV01006839">
    <property type="protein sequence ID" value="KNZ58073.1"/>
    <property type="molecule type" value="Genomic_DNA"/>
</dbReference>
<name>A0A0L6VBE3_9BASI</name>
<accession>A0A0L6VBE3</accession>
<feature type="region of interest" description="Disordered" evidence="1">
    <location>
        <begin position="1"/>
        <end position="32"/>
    </location>
</feature>